<dbReference type="Proteomes" id="UP000464214">
    <property type="component" value="Chromosome"/>
</dbReference>
<dbReference type="Pfam" id="PF13692">
    <property type="entry name" value="Glyco_trans_1_4"/>
    <property type="match status" value="1"/>
</dbReference>
<accession>A0A6P1NZ00</accession>
<dbReference type="SUPFAM" id="SSF53756">
    <property type="entry name" value="UDP-Glycosyltransferase/glycogen phosphorylase"/>
    <property type="match status" value="1"/>
</dbReference>
<dbReference type="PANTHER" id="PTHR12526:SF637">
    <property type="entry name" value="GLYCOSYLTRANSFERASE EPSF-RELATED"/>
    <property type="match status" value="1"/>
</dbReference>
<keyword evidence="2" id="KW-1185">Reference proteome</keyword>
<evidence type="ECO:0000313" key="2">
    <source>
        <dbReference type="Proteomes" id="UP000464214"/>
    </source>
</evidence>
<gene>
    <name evidence="1" type="ORF">GU926_01130</name>
</gene>
<dbReference type="KEGG" id="nib:GU926_01130"/>
<name>A0A6P1NZ00_9BACT</name>
<dbReference type="AlphaFoldDB" id="A0A6P1NZ00"/>
<reference evidence="1 2" key="1">
    <citation type="submission" date="2020-01" db="EMBL/GenBank/DDBJ databases">
        <authorList>
            <person name="Kim M."/>
        </authorList>
    </citation>
    <scope>NUCLEOTIDE SEQUENCE [LARGE SCALE GENOMIC DNA]</scope>
    <source>
        <strain evidence="1 2">BT10</strain>
    </source>
</reference>
<dbReference type="Gene3D" id="3.40.50.2000">
    <property type="entry name" value="Glycogen Phosphorylase B"/>
    <property type="match status" value="1"/>
</dbReference>
<keyword evidence="1" id="KW-0808">Transferase</keyword>
<evidence type="ECO:0000313" key="1">
    <source>
        <dbReference type="EMBL" id="QHL86123.1"/>
    </source>
</evidence>
<proteinExistence type="predicted"/>
<sequence length="353" mass="39952">MPARRPVLLYFYPGLSSFVVKDLQIMEKAYEVRHIGFLPAKKWQTPLVWLKQLFFLLWHIWTAEKLVCMFAGYHSWFPAIFGKIAQKPVLIVAGGTDCVSFPSIGYGCFAKPLLGKFTRWSFQLASHIAPVHEKLVWQDYTYQPNDFPHQGFRFHCPNLSTPHTVVYNGYDASFWTPDSAVTRQPNSFLTVCAGLHMRFTQRLKGVDLLLEAAHQMPEATFTIVGAPAGFTFQDQPNNVKLLPKMPLADLRQVYSAHAFYIQLSMSEGFPNALSESMLCGCVPVVSNVSSMPEIVGDSGFVLEKRDSGLLVKMLQKAVDSDTSILGEMARQKIAIQYPEVRREQEMLHLLQKL</sequence>
<dbReference type="EMBL" id="CP047897">
    <property type="protein sequence ID" value="QHL86123.1"/>
    <property type="molecule type" value="Genomic_DNA"/>
</dbReference>
<dbReference type="PANTHER" id="PTHR12526">
    <property type="entry name" value="GLYCOSYLTRANSFERASE"/>
    <property type="match status" value="1"/>
</dbReference>
<dbReference type="RefSeq" id="WP_160688231.1">
    <property type="nucleotide sequence ID" value="NZ_CP047897.1"/>
</dbReference>
<organism evidence="1 2">
    <name type="scientific">Nibribacter ruber</name>
    <dbReference type="NCBI Taxonomy" id="2698458"/>
    <lineage>
        <taxon>Bacteria</taxon>
        <taxon>Pseudomonadati</taxon>
        <taxon>Bacteroidota</taxon>
        <taxon>Cytophagia</taxon>
        <taxon>Cytophagales</taxon>
        <taxon>Hymenobacteraceae</taxon>
        <taxon>Nibribacter</taxon>
    </lineage>
</organism>
<protein>
    <submittedName>
        <fullName evidence="1">Glycosyltransferase</fullName>
    </submittedName>
</protein>
<dbReference type="GO" id="GO:0016740">
    <property type="term" value="F:transferase activity"/>
    <property type="evidence" value="ECO:0007669"/>
    <property type="project" value="UniProtKB-KW"/>
</dbReference>
<dbReference type="CDD" id="cd03801">
    <property type="entry name" value="GT4_PimA-like"/>
    <property type="match status" value="1"/>
</dbReference>